<dbReference type="Pfam" id="PF01793">
    <property type="entry name" value="Glyco_transf_15"/>
    <property type="match status" value="1"/>
</dbReference>
<dbReference type="GO" id="GO:0005794">
    <property type="term" value="C:Golgi apparatus"/>
    <property type="evidence" value="ECO:0007669"/>
    <property type="project" value="TreeGrafter"/>
</dbReference>
<dbReference type="OrthoDB" id="439943at2759"/>
<dbReference type="EMBL" id="KN834802">
    <property type="protein sequence ID" value="KIK55930.1"/>
    <property type="molecule type" value="Genomic_DNA"/>
</dbReference>
<sequence length="118" mass="14173">FFYRHELLQSYRWYWHVEPNVKFFCDIHRDPFRFMEENNKVYGQSANFSFPPPWLIDLFLFQCPQLRSLYEGLEAVNSHVGRISLRKWCTYIGSRHLIFRPASSATPYGIIQSKYAVT</sequence>
<proteinExistence type="inferred from homology"/>
<dbReference type="AlphaFoldDB" id="A0A0D0AYX0"/>
<dbReference type="GO" id="GO:0006487">
    <property type="term" value="P:protein N-linked glycosylation"/>
    <property type="evidence" value="ECO:0007669"/>
    <property type="project" value="TreeGrafter"/>
</dbReference>
<feature type="non-terminal residue" evidence="3">
    <location>
        <position position="1"/>
    </location>
</feature>
<evidence type="ECO:0000313" key="4">
    <source>
        <dbReference type="Proteomes" id="UP000053593"/>
    </source>
</evidence>
<protein>
    <submittedName>
        <fullName evidence="3">Glycosyltransferase family 15 protein</fullName>
    </submittedName>
</protein>
<dbReference type="SUPFAM" id="SSF53448">
    <property type="entry name" value="Nucleotide-diphospho-sugar transferases"/>
    <property type="match status" value="1"/>
</dbReference>
<gene>
    <name evidence="3" type="ORF">GYMLUDRAFT_175027</name>
</gene>
<dbReference type="HOGENOM" id="CLU_2078588_0_0_1"/>
<dbReference type="GO" id="GO:0000026">
    <property type="term" value="F:alpha-1,2-mannosyltransferase activity"/>
    <property type="evidence" value="ECO:0007669"/>
    <property type="project" value="TreeGrafter"/>
</dbReference>
<evidence type="ECO:0000313" key="3">
    <source>
        <dbReference type="EMBL" id="KIK55930.1"/>
    </source>
</evidence>
<dbReference type="InterPro" id="IPR002685">
    <property type="entry name" value="Glyco_trans_15"/>
</dbReference>
<dbReference type="Gene3D" id="3.90.550.10">
    <property type="entry name" value="Spore Coat Polysaccharide Biosynthesis Protein SpsA, Chain A"/>
    <property type="match status" value="1"/>
</dbReference>
<accession>A0A0D0AYX0</accession>
<dbReference type="InterPro" id="IPR029044">
    <property type="entry name" value="Nucleotide-diphossugar_trans"/>
</dbReference>
<organism evidence="3 4">
    <name type="scientific">Collybiopsis luxurians FD-317 M1</name>
    <dbReference type="NCBI Taxonomy" id="944289"/>
    <lineage>
        <taxon>Eukaryota</taxon>
        <taxon>Fungi</taxon>
        <taxon>Dikarya</taxon>
        <taxon>Basidiomycota</taxon>
        <taxon>Agaricomycotina</taxon>
        <taxon>Agaricomycetes</taxon>
        <taxon>Agaricomycetidae</taxon>
        <taxon>Agaricales</taxon>
        <taxon>Marasmiineae</taxon>
        <taxon>Omphalotaceae</taxon>
        <taxon>Collybiopsis</taxon>
        <taxon>Collybiopsis luxurians</taxon>
    </lineage>
</organism>
<dbReference type="GO" id="GO:0000032">
    <property type="term" value="P:cell wall mannoprotein biosynthetic process"/>
    <property type="evidence" value="ECO:0007669"/>
    <property type="project" value="TreeGrafter"/>
</dbReference>
<dbReference type="GO" id="GO:0016020">
    <property type="term" value="C:membrane"/>
    <property type="evidence" value="ECO:0007669"/>
    <property type="project" value="InterPro"/>
</dbReference>
<dbReference type="PANTHER" id="PTHR31121">
    <property type="entry name" value="ALPHA-1,2 MANNOSYLTRANSFERASE KTR1"/>
    <property type="match status" value="1"/>
</dbReference>
<name>A0A0D0AYX0_9AGAR</name>
<keyword evidence="2 3" id="KW-0808">Transferase</keyword>
<dbReference type="Proteomes" id="UP000053593">
    <property type="component" value="Unassembled WGS sequence"/>
</dbReference>
<comment type="similarity">
    <text evidence="1">Belongs to the glycosyltransferase 15 family.</text>
</comment>
<reference evidence="3 4" key="1">
    <citation type="submission" date="2014-04" db="EMBL/GenBank/DDBJ databases">
        <title>Evolutionary Origins and Diversification of the Mycorrhizal Mutualists.</title>
        <authorList>
            <consortium name="DOE Joint Genome Institute"/>
            <consortium name="Mycorrhizal Genomics Consortium"/>
            <person name="Kohler A."/>
            <person name="Kuo A."/>
            <person name="Nagy L.G."/>
            <person name="Floudas D."/>
            <person name="Copeland A."/>
            <person name="Barry K.W."/>
            <person name="Cichocki N."/>
            <person name="Veneault-Fourrey C."/>
            <person name="LaButti K."/>
            <person name="Lindquist E.A."/>
            <person name="Lipzen A."/>
            <person name="Lundell T."/>
            <person name="Morin E."/>
            <person name="Murat C."/>
            <person name="Riley R."/>
            <person name="Ohm R."/>
            <person name="Sun H."/>
            <person name="Tunlid A."/>
            <person name="Henrissat B."/>
            <person name="Grigoriev I.V."/>
            <person name="Hibbett D.S."/>
            <person name="Martin F."/>
        </authorList>
    </citation>
    <scope>NUCLEOTIDE SEQUENCE [LARGE SCALE GENOMIC DNA]</scope>
    <source>
        <strain evidence="3 4">FD-317 M1</strain>
    </source>
</reference>
<keyword evidence="4" id="KW-1185">Reference proteome</keyword>
<evidence type="ECO:0000256" key="2">
    <source>
        <dbReference type="ARBA" id="ARBA00022679"/>
    </source>
</evidence>
<dbReference type="PANTHER" id="PTHR31121:SF6">
    <property type="entry name" value="ALPHA-1,2 MANNOSYLTRANSFERASE KTR1"/>
    <property type="match status" value="1"/>
</dbReference>
<evidence type="ECO:0000256" key="1">
    <source>
        <dbReference type="ARBA" id="ARBA00007677"/>
    </source>
</evidence>